<gene>
    <name evidence="1" type="ORF">IAA31_06240</name>
</gene>
<dbReference type="EMBL" id="JAHLFG010000066">
    <property type="protein sequence ID" value="MBU3827072.1"/>
    <property type="molecule type" value="Genomic_DNA"/>
</dbReference>
<protein>
    <submittedName>
        <fullName evidence="1">Uncharacterized protein</fullName>
    </submittedName>
</protein>
<evidence type="ECO:0000313" key="1">
    <source>
        <dbReference type="EMBL" id="MBU3827072.1"/>
    </source>
</evidence>
<comment type="caution">
    <text evidence="1">The sequence shown here is derived from an EMBL/GenBank/DDBJ whole genome shotgun (WGS) entry which is preliminary data.</text>
</comment>
<evidence type="ECO:0000313" key="2">
    <source>
        <dbReference type="Proteomes" id="UP000824150"/>
    </source>
</evidence>
<organism evidence="1 2">
    <name type="scientific">Candidatus Anaerobiospirillum merdipullorum</name>
    <dbReference type="NCBI Taxonomy" id="2838450"/>
    <lineage>
        <taxon>Bacteria</taxon>
        <taxon>Pseudomonadati</taxon>
        <taxon>Pseudomonadota</taxon>
        <taxon>Gammaproteobacteria</taxon>
        <taxon>Aeromonadales</taxon>
        <taxon>Succinivibrionaceae</taxon>
        <taxon>Anaerobiospirillum</taxon>
    </lineage>
</organism>
<accession>A0A9E2NSF4</accession>
<dbReference type="Proteomes" id="UP000824150">
    <property type="component" value="Unassembled WGS sequence"/>
</dbReference>
<name>A0A9E2NSF4_9GAMM</name>
<proteinExistence type="predicted"/>
<reference evidence="1" key="1">
    <citation type="journal article" date="2021" name="PeerJ">
        <title>Extensive microbial diversity within the chicken gut microbiome revealed by metagenomics and culture.</title>
        <authorList>
            <person name="Gilroy R."/>
            <person name="Ravi A."/>
            <person name="Getino M."/>
            <person name="Pursley I."/>
            <person name="Horton D.L."/>
            <person name="Alikhan N.F."/>
            <person name="Baker D."/>
            <person name="Gharbi K."/>
            <person name="Hall N."/>
            <person name="Watson M."/>
            <person name="Adriaenssens E.M."/>
            <person name="Foster-Nyarko E."/>
            <person name="Jarju S."/>
            <person name="Secka A."/>
            <person name="Antonio M."/>
            <person name="Oren A."/>
            <person name="Chaudhuri R.R."/>
            <person name="La Ragione R."/>
            <person name="Hildebrand F."/>
            <person name="Pallen M.J."/>
        </authorList>
    </citation>
    <scope>NUCLEOTIDE SEQUENCE</scope>
    <source>
        <strain evidence="1">687</strain>
    </source>
</reference>
<dbReference type="AlphaFoldDB" id="A0A9E2NSF4"/>
<reference evidence="1" key="2">
    <citation type="submission" date="2021-04" db="EMBL/GenBank/DDBJ databases">
        <authorList>
            <person name="Gilroy R."/>
        </authorList>
    </citation>
    <scope>NUCLEOTIDE SEQUENCE</scope>
    <source>
        <strain evidence="1">687</strain>
    </source>
</reference>
<sequence>MQPITALKPQINACYHQDCYEQSLPKFAALRADVDNFFEQVMVNADDASLKQNYLLILQMMDTILSTTAIILLLDLSNHYPFFRACISLFLFSR</sequence>